<comment type="caution">
    <text evidence="1">The sequence shown here is derived from an EMBL/GenBank/DDBJ whole genome shotgun (WGS) entry which is preliminary data.</text>
</comment>
<reference evidence="1 2" key="1">
    <citation type="submission" date="2023-08" db="EMBL/GenBank/DDBJ databases">
        <title>Mesonia sp. MT50, isolated from deep-sea sediment of the Mariana Trench.</title>
        <authorList>
            <person name="Fu H."/>
        </authorList>
    </citation>
    <scope>NUCLEOTIDE SEQUENCE [LARGE SCALE GENOMIC DNA]</scope>
    <source>
        <strain evidence="1 2">MT50</strain>
    </source>
</reference>
<sequence>MNYLLKACCLCISFLFISCGSQKNGETKRVNTFFDSNYKKSRKSFKGDLSGQEYDVLKTKIEKELGVKIPLGKSILVHYRQFGANCFLKGKGRKFKSNVSNNGINFSTKISAAYNTEDFFIYSDNAINKDHYENLPEFQLDPGFFKELIFTLEENCAAFFVVKPNGKFLKYYGEDYNTEIENFLKN</sequence>
<name>A0ABU1A662_9FLAO</name>
<evidence type="ECO:0000313" key="1">
    <source>
        <dbReference type="EMBL" id="MDQ7918583.1"/>
    </source>
</evidence>
<gene>
    <name evidence="1" type="ORF">RBU60_13470</name>
</gene>
<dbReference type="RefSeq" id="WP_308865581.1">
    <property type="nucleotide sequence ID" value="NZ_JAVHUL010000053.1"/>
</dbReference>
<accession>A0ABU1A662</accession>
<dbReference type="EMBL" id="JAVHUL010000053">
    <property type="protein sequence ID" value="MDQ7918583.1"/>
    <property type="molecule type" value="Genomic_DNA"/>
</dbReference>
<proteinExistence type="predicted"/>
<evidence type="ECO:0000313" key="2">
    <source>
        <dbReference type="Proteomes" id="UP001230915"/>
    </source>
</evidence>
<organism evidence="1 2">
    <name type="scientific">Mesonia profundi</name>
    <dbReference type="NCBI Taxonomy" id="3070998"/>
    <lineage>
        <taxon>Bacteria</taxon>
        <taxon>Pseudomonadati</taxon>
        <taxon>Bacteroidota</taxon>
        <taxon>Flavobacteriia</taxon>
        <taxon>Flavobacteriales</taxon>
        <taxon>Flavobacteriaceae</taxon>
        <taxon>Mesonia</taxon>
    </lineage>
</organism>
<dbReference type="PROSITE" id="PS51257">
    <property type="entry name" value="PROKAR_LIPOPROTEIN"/>
    <property type="match status" value="1"/>
</dbReference>
<dbReference type="Proteomes" id="UP001230915">
    <property type="component" value="Unassembled WGS sequence"/>
</dbReference>
<keyword evidence="2" id="KW-1185">Reference proteome</keyword>
<protein>
    <submittedName>
        <fullName evidence="1">Uncharacterized protein</fullName>
    </submittedName>
</protein>